<keyword evidence="10" id="KW-0732">Signal</keyword>
<proteinExistence type="inferred from homology"/>
<keyword evidence="3 9" id="KW-0812">Transmembrane</keyword>
<dbReference type="Proteomes" id="UP000241890">
    <property type="component" value="Unassembled WGS sequence"/>
</dbReference>
<feature type="transmembrane region" description="Helical" evidence="9">
    <location>
        <begin position="547"/>
        <end position="569"/>
    </location>
</feature>
<dbReference type="PANTHER" id="PTHR12174">
    <property type="entry name" value="SIGNAL PEPTIDE PEPTIDASE"/>
    <property type="match status" value="1"/>
</dbReference>
<feature type="transmembrane region" description="Helical" evidence="9">
    <location>
        <begin position="240"/>
        <end position="259"/>
    </location>
</feature>
<dbReference type="GO" id="GO:0098553">
    <property type="term" value="C:lumenal side of endoplasmic reticulum membrane"/>
    <property type="evidence" value="ECO:0007669"/>
    <property type="project" value="TreeGrafter"/>
</dbReference>
<dbReference type="GO" id="GO:0042500">
    <property type="term" value="F:aspartic endopeptidase activity, intramembrane cleaving"/>
    <property type="evidence" value="ECO:0007669"/>
    <property type="project" value="InterPro"/>
</dbReference>
<accession>A0A2R5GKY7</accession>
<dbReference type="InterPro" id="IPR003137">
    <property type="entry name" value="PA_domain"/>
</dbReference>
<evidence type="ECO:0000256" key="1">
    <source>
        <dbReference type="ARBA" id="ARBA00004337"/>
    </source>
</evidence>
<feature type="chain" id="PRO_5015344641" evidence="10">
    <location>
        <begin position="26"/>
        <end position="659"/>
    </location>
</feature>
<name>A0A2R5GKY7_9STRA</name>
<dbReference type="InterPro" id="IPR046450">
    <property type="entry name" value="PA_dom_sf"/>
</dbReference>
<keyword evidence="5" id="KW-0378">Hydrolase</keyword>
<evidence type="ECO:0000313" key="13">
    <source>
        <dbReference type="Proteomes" id="UP000241890"/>
    </source>
</evidence>
<protein>
    <submittedName>
        <fullName evidence="12">Signal peptide peptidase-like 3</fullName>
    </submittedName>
</protein>
<dbReference type="InterPro" id="IPR006639">
    <property type="entry name" value="Preselin/SPP"/>
</dbReference>
<dbReference type="Pfam" id="PF04258">
    <property type="entry name" value="Peptidase_A22B"/>
    <property type="match status" value="1"/>
</dbReference>
<evidence type="ECO:0000256" key="10">
    <source>
        <dbReference type="SAM" id="SignalP"/>
    </source>
</evidence>
<feature type="transmembrane region" description="Helical" evidence="9">
    <location>
        <begin position="407"/>
        <end position="427"/>
    </location>
</feature>
<feature type="domain" description="PA" evidence="11">
    <location>
        <begin position="71"/>
        <end position="136"/>
    </location>
</feature>
<dbReference type="GO" id="GO:0030660">
    <property type="term" value="C:Golgi-associated vesicle membrane"/>
    <property type="evidence" value="ECO:0007669"/>
    <property type="project" value="TreeGrafter"/>
</dbReference>
<gene>
    <name evidence="12" type="ORF">FCC1311_077902</name>
</gene>
<feature type="signal peptide" evidence="10">
    <location>
        <begin position="1"/>
        <end position="25"/>
    </location>
</feature>
<evidence type="ECO:0000259" key="11">
    <source>
        <dbReference type="Pfam" id="PF02225"/>
    </source>
</evidence>
<evidence type="ECO:0000256" key="7">
    <source>
        <dbReference type="ARBA" id="ARBA00023136"/>
    </source>
</evidence>
<sequence>MGARGAAAALAVVLVAMDSLAVSEGASMAVYGELQDGYGFTGELANDATRSNMATRVGEAEALELIQDPNDVLGCNGGNASASPSAPSISVGSQAALVVRRGNCTFETKVAAAEALGATAVLVVNSVDSLYGTNGTEEAYLTNACLTNCDVASSTSESGCEVDCATGLCLANPREAAGVEAGKYCCAINSLLAMSVPTASSVQAIFVGIADAARVEAALASGSGTVRLAEKDPVHVDGSMFLILFIGSLVTAFSSFRAARKERREASWLWETGKDAPAVSSTASDRGEDAAPASDSDDAIDQVTLTLGAVGCFLIMCTAVLIGLFFLAREYPRETVIFIQVLFGMSAIFAFSHFVLQPIVRTAWAGASAREVYGPRHMLLGSADEVIGGILALAFVITWFVCRHESWAWALLDILAASVCCMFLVAVRLPNLRLACFMLALFFVYDIFMVFISPSLFGGESVMVEVATAGGSQATVDPADSAVCERTQAERMPMLFLVPRFDTPGAYALLGLGDVFIPGLLITYACRFDYLRVLKASKRTTFLRAHAYFLPLCLAYFVALGLTLVANLYDVNFSTQVQGQPALLYLVPATVGTFIVLAACRGDLKALWSCSYTELYERMVGKHASSPRSSAGSADTDSALIAPLDEGGADCEPGTRGPR</sequence>
<feature type="transmembrane region" description="Helical" evidence="9">
    <location>
        <begin position="335"/>
        <end position="356"/>
    </location>
</feature>
<comment type="subcellular location">
    <subcellularLocation>
        <location evidence="1">Endosome membrane</location>
        <topology evidence="1">Multi-pass membrane protein</topology>
    </subcellularLocation>
</comment>
<reference evidence="12 13" key="1">
    <citation type="submission" date="2017-12" db="EMBL/GenBank/DDBJ databases">
        <title>Sequencing, de novo assembly and annotation of complete genome of a new Thraustochytrid species, strain FCC1311.</title>
        <authorList>
            <person name="Sedici K."/>
            <person name="Godart F."/>
            <person name="Aiese Cigliano R."/>
            <person name="Sanseverino W."/>
            <person name="Barakat M."/>
            <person name="Ortet P."/>
            <person name="Marechal E."/>
            <person name="Cagnac O."/>
            <person name="Amato A."/>
        </authorList>
    </citation>
    <scope>NUCLEOTIDE SEQUENCE [LARGE SCALE GENOMIC DNA]</scope>
</reference>
<feature type="transmembrane region" description="Helical" evidence="9">
    <location>
        <begin position="377"/>
        <end position="401"/>
    </location>
</feature>
<dbReference type="SMART" id="SM00730">
    <property type="entry name" value="PSN"/>
    <property type="match status" value="1"/>
</dbReference>
<evidence type="ECO:0000256" key="3">
    <source>
        <dbReference type="ARBA" id="ARBA00022692"/>
    </source>
</evidence>
<evidence type="ECO:0000256" key="6">
    <source>
        <dbReference type="ARBA" id="ARBA00022989"/>
    </source>
</evidence>
<evidence type="ECO:0000313" key="12">
    <source>
        <dbReference type="EMBL" id="GBG31566.1"/>
    </source>
</evidence>
<dbReference type="GO" id="GO:0005765">
    <property type="term" value="C:lysosomal membrane"/>
    <property type="evidence" value="ECO:0007669"/>
    <property type="project" value="TreeGrafter"/>
</dbReference>
<keyword evidence="6 9" id="KW-1133">Transmembrane helix</keyword>
<feature type="transmembrane region" description="Helical" evidence="9">
    <location>
        <begin position="305"/>
        <end position="329"/>
    </location>
</feature>
<feature type="transmembrane region" description="Helical" evidence="9">
    <location>
        <begin position="434"/>
        <end position="457"/>
    </location>
</feature>
<feature type="transmembrane region" description="Helical" evidence="9">
    <location>
        <begin position="581"/>
        <end position="600"/>
    </location>
</feature>
<evidence type="ECO:0000256" key="4">
    <source>
        <dbReference type="ARBA" id="ARBA00022753"/>
    </source>
</evidence>
<dbReference type="GO" id="GO:0010008">
    <property type="term" value="C:endosome membrane"/>
    <property type="evidence" value="ECO:0007669"/>
    <property type="project" value="UniProtKB-SubCell"/>
</dbReference>
<feature type="region of interest" description="Disordered" evidence="8">
    <location>
        <begin position="277"/>
        <end position="296"/>
    </location>
</feature>
<evidence type="ECO:0000256" key="8">
    <source>
        <dbReference type="SAM" id="MobiDB-lite"/>
    </source>
</evidence>
<dbReference type="GO" id="GO:0098554">
    <property type="term" value="C:cytoplasmic side of endoplasmic reticulum membrane"/>
    <property type="evidence" value="ECO:0007669"/>
    <property type="project" value="TreeGrafter"/>
</dbReference>
<dbReference type="EMBL" id="BEYU01000100">
    <property type="protein sequence ID" value="GBG31566.1"/>
    <property type="molecule type" value="Genomic_DNA"/>
</dbReference>
<dbReference type="InParanoid" id="A0A2R5GKY7"/>
<dbReference type="OrthoDB" id="29661at2759"/>
<keyword evidence="4" id="KW-0967">Endosome</keyword>
<evidence type="ECO:0000256" key="2">
    <source>
        <dbReference type="ARBA" id="ARBA00006859"/>
    </source>
</evidence>
<dbReference type="AlphaFoldDB" id="A0A2R5GKY7"/>
<organism evidence="12 13">
    <name type="scientific">Hondaea fermentalgiana</name>
    <dbReference type="NCBI Taxonomy" id="2315210"/>
    <lineage>
        <taxon>Eukaryota</taxon>
        <taxon>Sar</taxon>
        <taxon>Stramenopiles</taxon>
        <taxon>Bigyra</taxon>
        <taxon>Labyrinthulomycetes</taxon>
        <taxon>Thraustochytrida</taxon>
        <taxon>Thraustochytriidae</taxon>
        <taxon>Hondaea</taxon>
    </lineage>
</organism>
<comment type="similarity">
    <text evidence="2">Belongs to the peptidase A22B family.</text>
</comment>
<dbReference type="SUPFAM" id="SSF52025">
    <property type="entry name" value="PA domain"/>
    <property type="match status" value="1"/>
</dbReference>
<dbReference type="InterPro" id="IPR007369">
    <property type="entry name" value="Peptidase_A22B_SPP"/>
</dbReference>
<keyword evidence="13" id="KW-1185">Reference proteome</keyword>
<dbReference type="Gene3D" id="3.50.30.30">
    <property type="match status" value="1"/>
</dbReference>
<dbReference type="GO" id="GO:0033619">
    <property type="term" value="P:membrane protein proteolysis"/>
    <property type="evidence" value="ECO:0007669"/>
    <property type="project" value="TreeGrafter"/>
</dbReference>
<dbReference type="Pfam" id="PF02225">
    <property type="entry name" value="PA"/>
    <property type="match status" value="1"/>
</dbReference>
<feature type="transmembrane region" description="Helical" evidence="9">
    <location>
        <begin position="505"/>
        <end position="526"/>
    </location>
</feature>
<evidence type="ECO:0000256" key="9">
    <source>
        <dbReference type="SAM" id="Phobius"/>
    </source>
</evidence>
<evidence type="ECO:0000256" key="5">
    <source>
        <dbReference type="ARBA" id="ARBA00022801"/>
    </source>
</evidence>
<keyword evidence="7 9" id="KW-0472">Membrane</keyword>
<dbReference type="PANTHER" id="PTHR12174:SF103">
    <property type="entry name" value="INTRAMEMBRANE PROTEASE (IMPAS) FAMILY"/>
    <property type="match status" value="1"/>
</dbReference>
<comment type="caution">
    <text evidence="12">The sequence shown here is derived from an EMBL/GenBank/DDBJ whole genome shotgun (WGS) entry which is preliminary data.</text>
</comment>